<evidence type="ECO:0000256" key="3">
    <source>
        <dbReference type="ARBA" id="ARBA00022448"/>
    </source>
</evidence>
<dbReference type="KEGG" id="cvt:B843_03770"/>
<dbReference type="PATRIC" id="fig|1224164.3.peg.745"/>
<evidence type="ECO:0000256" key="5">
    <source>
        <dbReference type="SAM" id="SignalP"/>
    </source>
</evidence>
<evidence type="ECO:0000256" key="2">
    <source>
        <dbReference type="ARBA" id="ARBA00008814"/>
    </source>
</evidence>
<dbReference type="CDD" id="cd01146">
    <property type="entry name" value="FhuD"/>
    <property type="match status" value="1"/>
</dbReference>
<keyword evidence="8" id="KW-1185">Reference proteome</keyword>
<dbReference type="STRING" id="1224164.B843_03770"/>
<keyword evidence="4 5" id="KW-0732">Signal</keyword>
<evidence type="ECO:0000256" key="4">
    <source>
        <dbReference type="ARBA" id="ARBA00022729"/>
    </source>
</evidence>
<dbReference type="InterPro" id="IPR002491">
    <property type="entry name" value="ABC_transptr_periplasmic_BD"/>
</dbReference>
<dbReference type="InterPro" id="IPR051313">
    <property type="entry name" value="Bact_iron-sidero_bind"/>
</dbReference>
<evidence type="ECO:0000313" key="8">
    <source>
        <dbReference type="Proteomes" id="UP000019222"/>
    </source>
</evidence>
<name>W5XZR0_9CORY</name>
<dbReference type="PROSITE" id="PS51257">
    <property type="entry name" value="PROKAR_LIPOPROTEIN"/>
    <property type="match status" value="1"/>
</dbReference>
<accession>W5XZR0</accession>
<dbReference type="EMBL" id="CP004353">
    <property type="protein sequence ID" value="AHI22145.1"/>
    <property type="molecule type" value="Genomic_DNA"/>
</dbReference>
<protein>
    <submittedName>
        <fullName evidence="7">ABC-type cobalamin/Fe3+-siderophores transport system, periplasmic component</fullName>
    </submittedName>
</protein>
<feature type="domain" description="Fe/B12 periplasmic-binding" evidence="6">
    <location>
        <begin position="49"/>
        <end position="304"/>
    </location>
</feature>
<dbReference type="RefSeq" id="WP_155895094.1">
    <property type="nucleotide sequence ID" value="NZ_CP004353.1"/>
</dbReference>
<dbReference type="Gene3D" id="3.40.50.1980">
    <property type="entry name" value="Nitrogenase molybdenum iron protein domain"/>
    <property type="match status" value="2"/>
</dbReference>
<reference evidence="7 8" key="1">
    <citation type="submission" date="2013-02" db="EMBL/GenBank/DDBJ databases">
        <title>The complete genome sequence of Corynebacterium vitaeruminis DSM 20294.</title>
        <authorList>
            <person name="Ruckert C."/>
            <person name="Albersmeier A."/>
            <person name="Kalinowski J."/>
        </authorList>
    </citation>
    <scope>NUCLEOTIDE SEQUENCE [LARGE SCALE GENOMIC DNA]</scope>
    <source>
        <strain evidence="8">ATCC 10234</strain>
    </source>
</reference>
<feature type="chain" id="PRO_5004874270" evidence="5">
    <location>
        <begin position="28"/>
        <end position="304"/>
    </location>
</feature>
<gene>
    <name evidence="7" type="ORF">B843_03770</name>
</gene>
<dbReference type="PANTHER" id="PTHR30532:SF1">
    <property type="entry name" value="IRON(3+)-HYDROXAMATE-BINDING PROTEIN FHUD"/>
    <property type="match status" value="1"/>
</dbReference>
<dbReference type="HOGENOM" id="CLU_038034_0_2_11"/>
<comment type="subcellular location">
    <subcellularLocation>
        <location evidence="1">Cell envelope</location>
    </subcellularLocation>
</comment>
<dbReference type="InterPro" id="IPR006311">
    <property type="entry name" value="TAT_signal"/>
</dbReference>
<dbReference type="Pfam" id="PF01497">
    <property type="entry name" value="Peripla_BP_2"/>
    <property type="match status" value="1"/>
</dbReference>
<dbReference type="eggNOG" id="COG0614">
    <property type="taxonomic scope" value="Bacteria"/>
</dbReference>
<dbReference type="GO" id="GO:0030288">
    <property type="term" value="C:outer membrane-bounded periplasmic space"/>
    <property type="evidence" value="ECO:0007669"/>
    <property type="project" value="TreeGrafter"/>
</dbReference>
<dbReference type="Proteomes" id="UP000019222">
    <property type="component" value="Chromosome"/>
</dbReference>
<dbReference type="SUPFAM" id="SSF53807">
    <property type="entry name" value="Helical backbone' metal receptor"/>
    <property type="match status" value="1"/>
</dbReference>
<dbReference type="PROSITE" id="PS50983">
    <property type="entry name" value="FE_B12_PBP"/>
    <property type="match status" value="1"/>
</dbReference>
<evidence type="ECO:0000256" key="1">
    <source>
        <dbReference type="ARBA" id="ARBA00004196"/>
    </source>
</evidence>
<dbReference type="PROSITE" id="PS51318">
    <property type="entry name" value="TAT"/>
    <property type="match status" value="1"/>
</dbReference>
<dbReference type="GO" id="GO:1901678">
    <property type="term" value="P:iron coordination entity transport"/>
    <property type="evidence" value="ECO:0007669"/>
    <property type="project" value="UniProtKB-ARBA"/>
</dbReference>
<sequence>MSLINRRDFLRLAAGFTLAGAAAGALAACGNSSTSESSSSETAGATDMRVVALNTGQLDNLLELGILPVGAAKAKDADVIPQFIRDRYGKDFDLDSIADCGLRQNPDLEAIAALEPTLICANSRTDEAILTQLRAIAEVVTGEGGGENWKQDLATIAQAVGKGDEANAKLKEYEDDAKAWGATLASVPTVSFLRSKDQQYQLYGVNSMAGSVAADAGLKRPENQQNIEKAGLDLSPEQLSEADADWIFYGVQDGDADPSSASTWPSLNAVKNNHAVKVDYEAWYMNASLLSATIILDGLKGALS</sequence>
<proteinExistence type="inferred from homology"/>
<organism evidence="7 8">
    <name type="scientific">Corynebacterium vitaeruminis DSM 20294</name>
    <dbReference type="NCBI Taxonomy" id="1224164"/>
    <lineage>
        <taxon>Bacteria</taxon>
        <taxon>Bacillati</taxon>
        <taxon>Actinomycetota</taxon>
        <taxon>Actinomycetes</taxon>
        <taxon>Mycobacteriales</taxon>
        <taxon>Corynebacteriaceae</taxon>
        <taxon>Corynebacterium</taxon>
    </lineage>
</organism>
<feature type="signal peptide" evidence="5">
    <location>
        <begin position="1"/>
        <end position="27"/>
    </location>
</feature>
<keyword evidence="3" id="KW-0813">Transport</keyword>
<dbReference type="PANTHER" id="PTHR30532">
    <property type="entry name" value="IRON III DICITRATE-BINDING PERIPLASMIC PROTEIN"/>
    <property type="match status" value="1"/>
</dbReference>
<comment type="similarity">
    <text evidence="2">Belongs to the bacterial solute-binding protein 8 family.</text>
</comment>
<evidence type="ECO:0000259" key="6">
    <source>
        <dbReference type="PROSITE" id="PS50983"/>
    </source>
</evidence>
<dbReference type="AlphaFoldDB" id="W5XZR0"/>
<evidence type="ECO:0000313" key="7">
    <source>
        <dbReference type="EMBL" id="AHI22145.1"/>
    </source>
</evidence>